<dbReference type="AlphaFoldDB" id="A0A4C1T5X9"/>
<comment type="similarity">
    <text evidence="1">Belongs to the polypeptide deformylase family.</text>
</comment>
<dbReference type="EMBL" id="BGZK01000036">
    <property type="protein sequence ID" value="GBP09595.1"/>
    <property type="molecule type" value="Genomic_DNA"/>
</dbReference>
<comment type="caution">
    <text evidence="3">The sequence shown here is derived from an EMBL/GenBank/DDBJ whole genome shotgun (WGS) entry which is preliminary data.</text>
</comment>
<gene>
    <name evidence="3" type="primary">def</name>
    <name evidence="3" type="ORF">EVAR_76587_1</name>
</gene>
<dbReference type="Gene3D" id="3.90.45.10">
    <property type="entry name" value="Peptide deformylase"/>
    <property type="match status" value="1"/>
</dbReference>
<dbReference type="Proteomes" id="UP000299102">
    <property type="component" value="Unassembled WGS sequence"/>
</dbReference>
<sequence>MCSAHTCVLLSSSPRLPPPQINSGKAFLCTSDLPEFARYNEHGNPHYHLYTGWPARIAQHAFHHLDGILFTDIMDPKTLRCVCWKDVNKTKGRMLLPFSPE</sequence>
<keyword evidence="4" id="KW-1185">Reference proteome</keyword>
<dbReference type="STRING" id="151549.A0A4C1T5X9"/>
<dbReference type="GO" id="GO:0042586">
    <property type="term" value="F:peptide deformylase activity"/>
    <property type="evidence" value="ECO:0007669"/>
    <property type="project" value="UniProtKB-EC"/>
</dbReference>
<evidence type="ECO:0000313" key="4">
    <source>
        <dbReference type="Proteomes" id="UP000299102"/>
    </source>
</evidence>
<dbReference type="OrthoDB" id="276063at2759"/>
<dbReference type="SUPFAM" id="SSF56420">
    <property type="entry name" value="Peptide deformylase"/>
    <property type="match status" value="1"/>
</dbReference>
<name>A0A4C1T5X9_EUMVA</name>
<evidence type="ECO:0000313" key="3">
    <source>
        <dbReference type="EMBL" id="GBP09595.1"/>
    </source>
</evidence>
<accession>A0A4C1T5X9</accession>
<evidence type="ECO:0000256" key="2">
    <source>
        <dbReference type="ARBA" id="ARBA00012175"/>
    </source>
</evidence>
<proteinExistence type="inferred from homology"/>
<dbReference type="InterPro" id="IPR023635">
    <property type="entry name" value="Peptide_deformylase"/>
</dbReference>
<dbReference type="EC" id="3.5.1.88" evidence="2"/>
<evidence type="ECO:0000256" key="1">
    <source>
        <dbReference type="ARBA" id="ARBA00010759"/>
    </source>
</evidence>
<reference evidence="3 4" key="1">
    <citation type="journal article" date="2019" name="Commun. Biol.">
        <title>The bagworm genome reveals a unique fibroin gene that provides high tensile strength.</title>
        <authorList>
            <person name="Kono N."/>
            <person name="Nakamura H."/>
            <person name="Ohtoshi R."/>
            <person name="Tomita M."/>
            <person name="Numata K."/>
            <person name="Arakawa K."/>
        </authorList>
    </citation>
    <scope>NUCLEOTIDE SEQUENCE [LARGE SCALE GENOMIC DNA]</scope>
</reference>
<dbReference type="Pfam" id="PF01327">
    <property type="entry name" value="Pep_deformylase"/>
    <property type="match status" value="1"/>
</dbReference>
<protein>
    <recommendedName>
        <fullName evidence="2">peptide deformylase</fullName>
        <ecNumber evidence="2">3.5.1.88</ecNumber>
    </recommendedName>
</protein>
<dbReference type="InterPro" id="IPR036821">
    <property type="entry name" value="Peptide_deformylase_sf"/>
</dbReference>
<organism evidence="3 4">
    <name type="scientific">Eumeta variegata</name>
    <name type="common">Bagworm moth</name>
    <name type="synonym">Eumeta japonica</name>
    <dbReference type="NCBI Taxonomy" id="151549"/>
    <lineage>
        <taxon>Eukaryota</taxon>
        <taxon>Metazoa</taxon>
        <taxon>Ecdysozoa</taxon>
        <taxon>Arthropoda</taxon>
        <taxon>Hexapoda</taxon>
        <taxon>Insecta</taxon>
        <taxon>Pterygota</taxon>
        <taxon>Neoptera</taxon>
        <taxon>Endopterygota</taxon>
        <taxon>Lepidoptera</taxon>
        <taxon>Glossata</taxon>
        <taxon>Ditrysia</taxon>
        <taxon>Tineoidea</taxon>
        <taxon>Psychidae</taxon>
        <taxon>Oiketicinae</taxon>
        <taxon>Eumeta</taxon>
    </lineage>
</organism>